<keyword evidence="2" id="KW-1185">Reference proteome</keyword>
<evidence type="ECO:0000313" key="1">
    <source>
        <dbReference type="EMBL" id="UYN56196.1"/>
    </source>
</evidence>
<dbReference type="RefSeq" id="WP_263932526.1">
    <property type="nucleotide sequence ID" value="NZ_CP074378.1"/>
</dbReference>
<proteinExistence type="predicted"/>
<evidence type="ECO:0000313" key="2">
    <source>
        <dbReference type="Proteomes" id="UP001164790"/>
    </source>
</evidence>
<protein>
    <submittedName>
        <fullName evidence="1">Uncharacterized protein</fullName>
    </submittedName>
</protein>
<organism evidence="1 2">
    <name type="scientific">Lacticaseibacillus chiayiensis</name>
    <dbReference type="NCBI Taxonomy" id="2100821"/>
    <lineage>
        <taxon>Bacteria</taxon>
        <taxon>Bacillati</taxon>
        <taxon>Bacillota</taxon>
        <taxon>Bacilli</taxon>
        <taxon>Lactobacillales</taxon>
        <taxon>Lactobacillaceae</taxon>
        <taxon>Lacticaseibacillus</taxon>
    </lineage>
</organism>
<name>A0ABY6H4B7_9LACO</name>
<reference evidence="1" key="1">
    <citation type="submission" date="2022-10" db="EMBL/GenBank/DDBJ databases">
        <title>Comparative genomic analysis and in-vitro probiotic properties of the potential probiotic L. chiayiensis AACE 3.</title>
        <authorList>
            <person name="Kang X."/>
        </authorList>
    </citation>
    <scope>NUCLEOTIDE SEQUENCE</scope>
    <source>
        <strain evidence="1">AACE 3</strain>
    </source>
</reference>
<dbReference type="EMBL" id="CP107523">
    <property type="protein sequence ID" value="UYN56196.1"/>
    <property type="molecule type" value="Genomic_DNA"/>
</dbReference>
<gene>
    <name evidence="1" type="ORF">OFW50_12105</name>
</gene>
<accession>A0ABY6H4B7</accession>
<sequence length="42" mass="4470">MQNQIGANDQDQSSLVPILVSITKLVEQDLSAKPEIAEFGAA</sequence>
<dbReference type="Proteomes" id="UP001164790">
    <property type="component" value="Chromosome"/>
</dbReference>